<evidence type="ECO:0000313" key="3">
    <source>
        <dbReference type="Proteomes" id="UP000609064"/>
    </source>
</evidence>
<dbReference type="RefSeq" id="WP_188770867.1">
    <property type="nucleotide sequence ID" value="NZ_BMKK01000016.1"/>
</dbReference>
<protein>
    <recommendedName>
        <fullName evidence="1">Immunoglobulin domain-containing protein</fullName>
    </recommendedName>
</protein>
<dbReference type="InterPro" id="IPR003599">
    <property type="entry name" value="Ig_sub"/>
</dbReference>
<accession>A0A917DYX0</accession>
<comment type="caution">
    <text evidence="2">The sequence shown here is derived from an EMBL/GenBank/DDBJ whole genome shotgun (WGS) entry which is preliminary data.</text>
</comment>
<reference evidence="2" key="2">
    <citation type="submission" date="2020-09" db="EMBL/GenBank/DDBJ databases">
        <authorList>
            <person name="Sun Q."/>
            <person name="Zhou Y."/>
        </authorList>
    </citation>
    <scope>NUCLEOTIDE SEQUENCE</scope>
    <source>
        <strain evidence="2">CGMCC 1.15958</strain>
    </source>
</reference>
<sequence length="1930" mass="200978">MKKKYTTIHIITVLITILGLQHSFGQCTPTFNDECSIALHSFGLRYSPTSTILIEDTDTQCFGPSTSSVINVTAGYTYNFDLSVFSSAGSDNTSAFFSIWLDKNNDGDFADTGERLYYNNSIEIFKPGFGPDEFASDVITIPADATTGVDLKFRVLVVAANDLGIGCNTDPSDACGTYCGGEIHDYTLNVSPVPICPLIFLNGCSISLHSFSLSSVSPVTTLINDLETGCLSPSSSTAINVTAGNSYNFDLTVYSSAGSDNTSAFFSIWLDKNNDGDFADTGERLYYNNSTEIYKPGYGPPESASGSITIPTDALTGTDLKFRVLVVAANDLGDGCNIDPDNACGMYCGGEVHDYLLNIEAPACVTPDVPTASNVIACTGTNVTLAATCATGTAYWYESVTSSTPLGSGSLVVNNVSSPNKTYSVSCEISETCVSNRVEQTITVIEIPNPPTVAGQTICSGSTASLTASCATGTAKWYESNTSTTVLGSGSFTTPNLTTPTTYFVACESGGIPNCVSTRTSQTVTVNDLPNPPVAAGQTSCSGSTASLTASCSTGTAKWYESSTSTTVLGAGTFTTPNLTTPTTYFVACESGGTPNCVSTRTSQTVTVNDLPNPPVAAGQTICSGSTASLTASCATGTAKWYESNTSTTVLGSGSFTTPNLSASITYFIACESGGSPNCVSARTSQNVTVNNLPNPPTVAGQTICSGSTASLTASCSTGTAKWYESSTSTTILGSGTFTTPNLSASTTYFVACESGGIPNCVSARTSQNVTVNDLPNPPMAAGQTICSGSTASLTASCSTGTAKWYESSTSTTVLGAGTFTTPNLSASTTYFVTCESGGSPNCVSARTSQNVTVNDLPNPPMVAGQTICSGSTASLTASCSTGTAKWYESSTSTTILGSGTFTTPNLSASTTYFVTCESGGAPNCVSTKTSQTVEIASYPLPNSVSNSPVCAEQNINLASTGGTSYSWQGPQGFASTLANPVIQNAQIANQGTYTVRITNQYNCSVTSTVSVIVNPNPIQPIIENKVLCAEGPNTTLTATALINHTLIWYGNSSTGGVSSTTAPTINPTIADIKKYYVSQINNLTGCESSRAEIIVTINSKPVPPLTTPLSICQNTPTQSLTANAQGSNFTILWYGNNSTGGIGSSIAPTPPTNAVGTTNYYVSKKDNNTGCESERTSLVYEVKATPITTISSNSPVCEEQTLSITVSGGVLYSWTGPNGFTSTNYAPSETLKLDRVNAKSDYMGSYTVTVSNNFACSATTSINVIINPLPTKPSITTDKTSICDSETATLTATGCNGSILWNNNSTGTSLIVSSNGTYTAVCLNSCGTSTASNQIIITKNLTPSAPIITTDKTSICNTEIARLTAVGCSGSINWSNGATGSFIQVNSTGTFSATCSNFCGTSLGSNVVTITKGFSPSAPIITSNKTIICDGERATLSASGCNGQIKWNTGESSVYLEVNNGGTYTATCSNICGESQNSNSIVIRAGRSPITPNIILSSPILCNETSKTLIATGCNGQVRWNTNSTGSTLNVTTAGTYTAVCENICGLSPRGNILNVQFLTNPTASTTNTGPYEIGQKIQLSASGGITYLWRGPNDFLSTNANVSILNANLDDRGIYTVTVTSTNGCTATAISNVVVNPCTQMFKYDYVKAGDNFEYFFPITDGMTINAMSINTGIIVTPICQLDTVNTPSVRIQMTGPEPLYNRDIIENIYPYSPFENRWFHIFGPIFPVGEYTLTVTGYSQEYAQGNIMFGPQTIHFTIVGNSTSITMTQNSFIELCAGSSLDVSFTTTGNFITGNVFEIQLSDANGSFETPIKIGESTSAGIVSCQIPANIPAGSGYKTRIFATKPSQMSNLSSTGFKVNPRNMTLQSPSDDISALINKKAGEKITATNKIQTGGNTAFSAGRSINLEAGFSVNVGAVFKAEIGTCN</sequence>
<name>A0A917DYX0_9BACT</name>
<dbReference type="InterPro" id="IPR045474">
    <property type="entry name" value="GEVED"/>
</dbReference>
<feature type="domain" description="Immunoglobulin" evidence="1">
    <location>
        <begin position="860"/>
        <end position="1015"/>
    </location>
</feature>
<dbReference type="InterPro" id="IPR013783">
    <property type="entry name" value="Ig-like_fold"/>
</dbReference>
<proteinExistence type="predicted"/>
<dbReference type="Proteomes" id="UP000609064">
    <property type="component" value="Unassembled WGS sequence"/>
</dbReference>
<dbReference type="NCBIfam" id="NF045639">
    <property type="entry name" value="GCX_COOH"/>
    <property type="match status" value="1"/>
</dbReference>
<dbReference type="Pfam" id="PF20009">
    <property type="entry name" value="GEVED"/>
    <property type="match status" value="2"/>
</dbReference>
<dbReference type="SMART" id="SM00409">
    <property type="entry name" value="IG"/>
    <property type="match status" value="2"/>
</dbReference>
<reference evidence="2" key="1">
    <citation type="journal article" date="2014" name="Int. J. Syst. Evol. Microbiol.">
        <title>Complete genome sequence of Corynebacterium casei LMG S-19264T (=DSM 44701T), isolated from a smear-ripened cheese.</title>
        <authorList>
            <consortium name="US DOE Joint Genome Institute (JGI-PGF)"/>
            <person name="Walter F."/>
            <person name="Albersmeier A."/>
            <person name="Kalinowski J."/>
            <person name="Ruckert C."/>
        </authorList>
    </citation>
    <scope>NUCLEOTIDE SEQUENCE</scope>
    <source>
        <strain evidence="2">CGMCC 1.15958</strain>
    </source>
</reference>
<dbReference type="Pfam" id="PF19081">
    <property type="entry name" value="Ig_7"/>
    <property type="match status" value="9"/>
</dbReference>
<dbReference type="InterPro" id="IPR044023">
    <property type="entry name" value="Ig_7"/>
</dbReference>
<gene>
    <name evidence="2" type="ORF">GCM10011514_50990</name>
</gene>
<dbReference type="Gene3D" id="2.60.40.10">
    <property type="entry name" value="Immunoglobulins"/>
    <property type="match status" value="3"/>
</dbReference>
<evidence type="ECO:0000313" key="2">
    <source>
        <dbReference type="EMBL" id="GGD80676.1"/>
    </source>
</evidence>
<dbReference type="EMBL" id="BMKK01000016">
    <property type="protein sequence ID" value="GGD80676.1"/>
    <property type="molecule type" value="Genomic_DNA"/>
</dbReference>
<feature type="domain" description="Immunoglobulin" evidence="1">
    <location>
        <begin position="1568"/>
        <end position="1638"/>
    </location>
</feature>
<organism evidence="2 3">
    <name type="scientific">Emticicia aquatilis</name>
    <dbReference type="NCBI Taxonomy" id="1537369"/>
    <lineage>
        <taxon>Bacteria</taxon>
        <taxon>Pseudomonadati</taxon>
        <taxon>Bacteroidota</taxon>
        <taxon>Cytophagia</taxon>
        <taxon>Cytophagales</taxon>
        <taxon>Leadbetterellaceae</taxon>
        <taxon>Emticicia</taxon>
    </lineage>
</organism>
<evidence type="ECO:0000259" key="1">
    <source>
        <dbReference type="SMART" id="SM00409"/>
    </source>
</evidence>
<dbReference type="InterPro" id="IPR055015">
    <property type="entry name" value="GCX_COOH"/>
</dbReference>
<keyword evidence="3" id="KW-1185">Reference proteome</keyword>